<reference evidence="12 13" key="1">
    <citation type="submission" date="2020-08" db="EMBL/GenBank/DDBJ databases">
        <title>Genomic Encyclopedia of Type Strains, Phase IV (KMG-IV): sequencing the most valuable type-strain genomes for metagenomic binning, comparative biology and taxonomic classification.</title>
        <authorList>
            <person name="Goeker M."/>
        </authorList>
    </citation>
    <scope>NUCLEOTIDE SEQUENCE [LARGE SCALE GENOMIC DNA]</scope>
    <source>
        <strain evidence="12 13">DSM 104969</strain>
    </source>
</reference>
<keyword evidence="6" id="KW-0812">Transmembrane</keyword>
<evidence type="ECO:0000256" key="1">
    <source>
        <dbReference type="ARBA" id="ARBA00004383"/>
    </source>
</evidence>
<evidence type="ECO:0000256" key="5">
    <source>
        <dbReference type="ARBA" id="ARBA00022519"/>
    </source>
</evidence>
<keyword evidence="3" id="KW-0813">Transport</keyword>
<dbReference type="GO" id="GO:0031992">
    <property type="term" value="F:energy transducer activity"/>
    <property type="evidence" value="ECO:0007669"/>
    <property type="project" value="TreeGrafter"/>
</dbReference>
<evidence type="ECO:0000256" key="3">
    <source>
        <dbReference type="ARBA" id="ARBA00022448"/>
    </source>
</evidence>
<evidence type="ECO:0000256" key="6">
    <source>
        <dbReference type="ARBA" id="ARBA00022692"/>
    </source>
</evidence>
<dbReference type="PANTHER" id="PTHR33446:SF2">
    <property type="entry name" value="PROTEIN TONB"/>
    <property type="match status" value="1"/>
</dbReference>
<gene>
    <name evidence="12" type="ORF">GGR21_002641</name>
</gene>
<evidence type="ECO:0000259" key="11">
    <source>
        <dbReference type="PROSITE" id="PS52015"/>
    </source>
</evidence>
<evidence type="ECO:0000313" key="12">
    <source>
        <dbReference type="EMBL" id="MBB4036735.1"/>
    </source>
</evidence>
<dbReference type="Pfam" id="PF03544">
    <property type="entry name" value="TonB_C"/>
    <property type="match status" value="2"/>
</dbReference>
<keyword evidence="7" id="KW-0653">Protein transport</keyword>
<feature type="signal peptide" evidence="10">
    <location>
        <begin position="1"/>
        <end position="18"/>
    </location>
</feature>
<evidence type="ECO:0000256" key="4">
    <source>
        <dbReference type="ARBA" id="ARBA00022475"/>
    </source>
</evidence>
<evidence type="ECO:0000313" key="13">
    <source>
        <dbReference type="Proteomes" id="UP000555103"/>
    </source>
</evidence>
<evidence type="ECO:0000256" key="10">
    <source>
        <dbReference type="SAM" id="SignalP"/>
    </source>
</evidence>
<dbReference type="GO" id="GO:0055085">
    <property type="term" value="P:transmembrane transport"/>
    <property type="evidence" value="ECO:0007669"/>
    <property type="project" value="InterPro"/>
</dbReference>
<dbReference type="NCBIfam" id="TIGR01352">
    <property type="entry name" value="tonB_Cterm"/>
    <property type="match status" value="2"/>
</dbReference>
<keyword evidence="5" id="KW-0997">Cell inner membrane</keyword>
<name>A0A840CV82_9BACT</name>
<keyword evidence="10" id="KW-0732">Signal</keyword>
<accession>A0A840CV82</accession>
<protein>
    <submittedName>
        <fullName evidence="12">TonB family protein</fullName>
    </submittedName>
</protein>
<proteinExistence type="inferred from homology"/>
<comment type="similarity">
    <text evidence="2">Belongs to the TonB family.</text>
</comment>
<feature type="domain" description="TonB C-terminal" evidence="11">
    <location>
        <begin position="38"/>
        <end position="138"/>
    </location>
</feature>
<dbReference type="InterPro" id="IPR006260">
    <property type="entry name" value="TonB/TolA_C"/>
</dbReference>
<evidence type="ECO:0000256" key="9">
    <source>
        <dbReference type="ARBA" id="ARBA00023136"/>
    </source>
</evidence>
<dbReference type="Gene3D" id="3.30.1150.10">
    <property type="match status" value="2"/>
</dbReference>
<evidence type="ECO:0000256" key="2">
    <source>
        <dbReference type="ARBA" id="ARBA00006555"/>
    </source>
</evidence>
<organism evidence="12 13">
    <name type="scientific">Dysgonomonas hofstadii</name>
    <dbReference type="NCBI Taxonomy" id="637886"/>
    <lineage>
        <taxon>Bacteria</taxon>
        <taxon>Pseudomonadati</taxon>
        <taxon>Bacteroidota</taxon>
        <taxon>Bacteroidia</taxon>
        <taxon>Bacteroidales</taxon>
        <taxon>Dysgonomonadaceae</taxon>
        <taxon>Dysgonomonas</taxon>
    </lineage>
</organism>
<dbReference type="PROSITE" id="PS52015">
    <property type="entry name" value="TONB_CTD"/>
    <property type="match status" value="2"/>
</dbReference>
<dbReference type="PANTHER" id="PTHR33446">
    <property type="entry name" value="PROTEIN TONB-RELATED"/>
    <property type="match status" value="1"/>
</dbReference>
<keyword evidence="9" id="KW-0472">Membrane</keyword>
<dbReference type="EMBL" id="JACIEP010000008">
    <property type="protein sequence ID" value="MBB4036735.1"/>
    <property type="molecule type" value="Genomic_DNA"/>
</dbReference>
<sequence length="243" mass="27802">MKNFLLFLLLLIPVSVCIGQEDNEKPFVEYEKMPQFPGGEAEMLSFIKKHFTYPQSATDQEIEGRVTIRFVVRKTGYVDNITIIRGIHPECDSVAISIIKKMPKWEPGGIYKDSVLHLMDTYFTLPIIFKLPYEIVDGEKIYTVADTMPQFTGGMSDLFNFIAANLKYPHQGMCVQGRVTIRFVVTKEGKVINPVVLRSLEPNYFDKEALRVIGIMPDWIPAKHNGENVNTYFTMPVSFRLSH</sequence>
<comment type="caution">
    <text evidence="12">The sequence shown here is derived from an EMBL/GenBank/DDBJ whole genome shotgun (WGS) entry which is preliminary data.</text>
</comment>
<comment type="subcellular location">
    <subcellularLocation>
        <location evidence="1">Cell inner membrane</location>
        <topology evidence="1">Single-pass membrane protein</topology>
        <orientation evidence="1">Periplasmic side</orientation>
    </subcellularLocation>
</comment>
<feature type="chain" id="PRO_5033012964" evidence="10">
    <location>
        <begin position="19"/>
        <end position="243"/>
    </location>
</feature>
<dbReference type="GO" id="GO:0015031">
    <property type="term" value="P:protein transport"/>
    <property type="evidence" value="ECO:0007669"/>
    <property type="project" value="UniProtKB-KW"/>
</dbReference>
<feature type="domain" description="TonB C-terminal" evidence="11">
    <location>
        <begin position="153"/>
        <end position="243"/>
    </location>
</feature>
<keyword evidence="13" id="KW-1185">Reference proteome</keyword>
<dbReference type="SUPFAM" id="SSF74653">
    <property type="entry name" value="TolA/TonB C-terminal domain"/>
    <property type="match status" value="2"/>
</dbReference>
<evidence type="ECO:0000256" key="7">
    <source>
        <dbReference type="ARBA" id="ARBA00022927"/>
    </source>
</evidence>
<dbReference type="InterPro" id="IPR037682">
    <property type="entry name" value="TonB_C"/>
</dbReference>
<evidence type="ECO:0000256" key="8">
    <source>
        <dbReference type="ARBA" id="ARBA00022989"/>
    </source>
</evidence>
<dbReference type="AlphaFoldDB" id="A0A840CV82"/>
<dbReference type="InterPro" id="IPR051045">
    <property type="entry name" value="TonB-dependent_transducer"/>
</dbReference>
<keyword evidence="8" id="KW-1133">Transmembrane helix</keyword>
<keyword evidence="4" id="KW-1003">Cell membrane</keyword>
<dbReference type="Proteomes" id="UP000555103">
    <property type="component" value="Unassembled WGS sequence"/>
</dbReference>
<dbReference type="GO" id="GO:0098797">
    <property type="term" value="C:plasma membrane protein complex"/>
    <property type="evidence" value="ECO:0007669"/>
    <property type="project" value="TreeGrafter"/>
</dbReference>
<dbReference type="RefSeq" id="WP_183307617.1">
    <property type="nucleotide sequence ID" value="NZ_JACIEP010000008.1"/>
</dbReference>